<accession>F7YUD3</accession>
<feature type="domain" description="CN hydrolase" evidence="9">
    <location>
        <begin position="223"/>
        <end position="462"/>
    </location>
</feature>
<keyword evidence="11" id="KW-1185">Reference proteome</keyword>
<dbReference type="GO" id="GO:0016410">
    <property type="term" value="F:N-acyltransferase activity"/>
    <property type="evidence" value="ECO:0007669"/>
    <property type="project" value="UniProtKB-UniRule"/>
</dbReference>
<feature type="transmembrane region" description="Helical" evidence="8">
    <location>
        <begin position="119"/>
        <end position="135"/>
    </location>
</feature>
<feature type="transmembrane region" description="Helical" evidence="8">
    <location>
        <begin position="469"/>
        <end position="485"/>
    </location>
</feature>
<sequence length="499" mass="56764" precursor="true">MIFLVVSAVLTALSMPGFLLGILVWFSLVFLFKSLENKGPFFGALYGFLFYYIFCVINLFWVLPVLTENLPKVFGRFPSWLGFFVFLLMCAIEALPFAGFGLIYGFMERFIKTNPYKEILFTASLYTLFDYLRGIGQMGFTGGTLSDALYKDVGILQLASIIGPYGLTFLIVAFNCWLYINWRRSLKPLEKLIFYVLIVIAISHVVAAFLPFPVTSEKAIVSVQTNVKQDEKYSTDAFTLAQRYLDLVLGFQDLLVVFPEETFTNDIRGGAVERLFVDTARETNLKFLIGFPTFEGDGYKNSAVLLSSAGVVDQYSKVILFPFVEMLPYPRFFRVFGFLRGLEYLKPGQDFKPLVLPDYPPLGVQICFESYFSKPSRELVKNGAEVLLVCTNDGWFAYNVALKQHFAKAVMRAVENRRQVIQVSNAGITGMIDPYGRILKIVPLRKELAAKFELIPNDTVTIYCRIGDVIIWLCVGILIVVLLLPRRQYVKSERRIFLR</sequence>
<dbReference type="PROSITE" id="PS50263">
    <property type="entry name" value="CN_HYDROLASE"/>
    <property type="match status" value="1"/>
</dbReference>
<evidence type="ECO:0000256" key="3">
    <source>
        <dbReference type="ARBA" id="ARBA00022679"/>
    </source>
</evidence>
<dbReference type="InterPro" id="IPR036526">
    <property type="entry name" value="C-N_Hydrolase_sf"/>
</dbReference>
<evidence type="ECO:0000256" key="8">
    <source>
        <dbReference type="HAMAP-Rule" id="MF_01148"/>
    </source>
</evidence>
<dbReference type="Proteomes" id="UP000006804">
    <property type="component" value="Chromosome"/>
</dbReference>
<gene>
    <name evidence="8" type="primary">lnt</name>
    <name evidence="10" type="ORF">Theth_1261</name>
</gene>
<feature type="transmembrane region" description="Helical" evidence="8">
    <location>
        <begin position="83"/>
        <end position="107"/>
    </location>
</feature>
<dbReference type="PATRIC" id="fig|688269.3.peg.1298"/>
<name>F7YUD3_9THEM</name>
<dbReference type="EC" id="2.3.1.269" evidence="8"/>
<dbReference type="RefSeq" id="WP_013932551.1">
    <property type="nucleotide sequence ID" value="NC_015707.1"/>
</dbReference>
<dbReference type="OrthoDB" id="9811121at2"/>
<dbReference type="HOGENOM" id="CLU_019563_1_2_0"/>
<keyword evidence="10" id="KW-0449">Lipoprotein</keyword>
<dbReference type="PANTHER" id="PTHR38686:SF1">
    <property type="entry name" value="APOLIPOPROTEIN N-ACYLTRANSFERASE"/>
    <property type="match status" value="1"/>
</dbReference>
<comment type="similarity">
    <text evidence="8">Belongs to the CN hydrolase family. Apolipoprotein N-acyltransferase subfamily.</text>
</comment>
<organism evidence="10 11">
    <name type="scientific">Pseudothermotoga thermarum DSM 5069</name>
    <dbReference type="NCBI Taxonomy" id="688269"/>
    <lineage>
        <taxon>Bacteria</taxon>
        <taxon>Thermotogati</taxon>
        <taxon>Thermotogota</taxon>
        <taxon>Thermotogae</taxon>
        <taxon>Thermotogales</taxon>
        <taxon>Thermotogaceae</taxon>
        <taxon>Pseudothermotoga</taxon>
    </lineage>
</organism>
<comment type="subcellular location">
    <subcellularLocation>
        <location evidence="1 8">Cell membrane</location>
        <topology evidence="1 8">Multi-pass membrane protein</topology>
    </subcellularLocation>
</comment>
<dbReference type="UniPathway" id="UPA00666"/>
<dbReference type="EMBL" id="CP002351">
    <property type="protein sequence ID" value="AEH51332.1"/>
    <property type="molecule type" value="Genomic_DNA"/>
</dbReference>
<evidence type="ECO:0000313" key="11">
    <source>
        <dbReference type="Proteomes" id="UP000006804"/>
    </source>
</evidence>
<dbReference type="KEGG" id="tta:Theth_1261"/>
<keyword evidence="2 8" id="KW-1003">Cell membrane</keyword>
<proteinExistence type="inferred from homology"/>
<dbReference type="eggNOG" id="COG0815">
    <property type="taxonomic scope" value="Bacteria"/>
</dbReference>
<dbReference type="Gene3D" id="3.60.110.10">
    <property type="entry name" value="Carbon-nitrogen hydrolase"/>
    <property type="match status" value="1"/>
</dbReference>
<dbReference type="InterPro" id="IPR045378">
    <property type="entry name" value="LNT_N"/>
</dbReference>
<feature type="transmembrane region" description="Helical" evidence="8">
    <location>
        <begin position="6"/>
        <end position="32"/>
    </location>
</feature>
<evidence type="ECO:0000259" key="9">
    <source>
        <dbReference type="PROSITE" id="PS50263"/>
    </source>
</evidence>
<dbReference type="SUPFAM" id="SSF56317">
    <property type="entry name" value="Carbon-nitrogen hydrolase"/>
    <property type="match status" value="1"/>
</dbReference>
<protein>
    <recommendedName>
        <fullName evidence="8">Apolipoprotein N-acyltransferase</fullName>
        <shortName evidence="8">ALP N-acyltransferase</shortName>
        <ecNumber evidence="8">2.3.1.269</ecNumber>
    </recommendedName>
</protein>
<evidence type="ECO:0000313" key="10">
    <source>
        <dbReference type="EMBL" id="AEH51332.1"/>
    </source>
</evidence>
<evidence type="ECO:0000256" key="5">
    <source>
        <dbReference type="ARBA" id="ARBA00022989"/>
    </source>
</evidence>
<comment type="catalytic activity">
    <reaction evidence="8">
        <text>N-terminal S-1,2-diacyl-sn-glyceryl-L-cysteinyl-[lipoprotein] + a glycerophospholipid = N-acyl-S-1,2-diacyl-sn-glyceryl-L-cysteinyl-[lipoprotein] + a 2-acyl-sn-glycero-3-phospholipid + H(+)</text>
        <dbReference type="Rhea" id="RHEA:48228"/>
        <dbReference type="Rhea" id="RHEA-COMP:14681"/>
        <dbReference type="Rhea" id="RHEA-COMP:14684"/>
        <dbReference type="ChEBI" id="CHEBI:15378"/>
        <dbReference type="ChEBI" id="CHEBI:136912"/>
        <dbReference type="ChEBI" id="CHEBI:140656"/>
        <dbReference type="ChEBI" id="CHEBI:140657"/>
        <dbReference type="ChEBI" id="CHEBI:140660"/>
        <dbReference type="EC" id="2.3.1.269"/>
    </reaction>
</comment>
<keyword evidence="6 8" id="KW-0472">Membrane</keyword>
<dbReference type="Pfam" id="PF20154">
    <property type="entry name" value="LNT_N"/>
    <property type="match status" value="1"/>
</dbReference>
<dbReference type="GO" id="GO:0005886">
    <property type="term" value="C:plasma membrane"/>
    <property type="evidence" value="ECO:0007669"/>
    <property type="project" value="UniProtKB-SubCell"/>
</dbReference>
<evidence type="ECO:0000256" key="1">
    <source>
        <dbReference type="ARBA" id="ARBA00004651"/>
    </source>
</evidence>
<evidence type="ECO:0000256" key="6">
    <source>
        <dbReference type="ARBA" id="ARBA00023136"/>
    </source>
</evidence>
<evidence type="ECO:0000256" key="7">
    <source>
        <dbReference type="ARBA" id="ARBA00023315"/>
    </source>
</evidence>
<dbReference type="HAMAP" id="MF_01148">
    <property type="entry name" value="Lnt"/>
    <property type="match status" value="1"/>
</dbReference>
<dbReference type="STRING" id="688269.Theth_1261"/>
<keyword evidence="4 8" id="KW-0812">Transmembrane</keyword>
<feature type="transmembrane region" description="Helical" evidence="8">
    <location>
        <begin position="192"/>
        <end position="212"/>
    </location>
</feature>
<dbReference type="NCBIfam" id="TIGR00546">
    <property type="entry name" value="lnt"/>
    <property type="match status" value="1"/>
</dbReference>
<dbReference type="CDD" id="cd07571">
    <property type="entry name" value="ALP_N-acyl_transferase"/>
    <property type="match status" value="1"/>
</dbReference>
<feature type="transmembrane region" description="Helical" evidence="8">
    <location>
        <begin position="155"/>
        <end position="180"/>
    </location>
</feature>
<dbReference type="InterPro" id="IPR003010">
    <property type="entry name" value="C-N_Hydrolase"/>
</dbReference>
<dbReference type="GO" id="GO:0042158">
    <property type="term" value="P:lipoprotein biosynthetic process"/>
    <property type="evidence" value="ECO:0007669"/>
    <property type="project" value="UniProtKB-UniRule"/>
</dbReference>
<keyword evidence="7 8" id="KW-0012">Acyltransferase</keyword>
<evidence type="ECO:0000256" key="4">
    <source>
        <dbReference type="ARBA" id="ARBA00022692"/>
    </source>
</evidence>
<dbReference type="PANTHER" id="PTHR38686">
    <property type="entry name" value="APOLIPOPROTEIN N-ACYLTRANSFERASE"/>
    <property type="match status" value="1"/>
</dbReference>
<keyword evidence="5 8" id="KW-1133">Transmembrane helix</keyword>
<dbReference type="Pfam" id="PF00795">
    <property type="entry name" value="CN_hydrolase"/>
    <property type="match status" value="1"/>
</dbReference>
<dbReference type="AlphaFoldDB" id="F7YUD3"/>
<evidence type="ECO:0000256" key="2">
    <source>
        <dbReference type="ARBA" id="ARBA00022475"/>
    </source>
</evidence>
<comment type="function">
    <text evidence="8">Catalyzes the phospholipid dependent N-acylation of the N-terminal cysteine of apolipoprotein, the last step in lipoprotein maturation.</text>
</comment>
<keyword evidence="3 8" id="KW-0808">Transferase</keyword>
<dbReference type="InterPro" id="IPR004563">
    <property type="entry name" value="Apolipo_AcylTrfase"/>
</dbReference>
<comment type="pathway">
    <text evidence="8">Protein modification; lipoprotein biosynthesis (N-acyl transfer).</text>
</comment>
<feature type="transmembrane region" description="Helical" evidence="8">
    <location>
        <begin position="44"/>
        <end position="63"/>
    </location>
</feature>
<reference evidence="10 11" key="1">
    <citation type="submission" date="2010-11" db="EMBL/GenBank/DDBJ databases">
        <title>The complete genome of Thermotoga thermarum DSM 5069.</title>
        <authorList>
            <consortium name="US DOE Joint Genome Institute (JGI-PGF)"/>
            <person name="Lucas S."/>
            <person name="Copeland A."/>
            <person name="Lapidus A."/>
            <person name="Bruce D."/>
            <person name="Goodwin L."/>
            <person name="Pitluck S."/>
            <person name="Kyrpides N."/>
            <person name="Mavromatis K."/>
            <person name="Ivanova N."/>
            <person name="Zeytun A."/>
            <person name="Brettin T."/>
            <person name="Detter J.C."/>
            <person name="Tapia R."/>
            <person name="Han C."/>
            <person name="Land M."/>
            <person name="Hauser L."/>
            <person name="Markowitz V."/>
            <person name="Cheng J.-F."/>
            <person name="Hugenholtz P."/>
            <person name="Woyke T."/>
            <person name="Wu D."/>
            <person name="Spring S."/>
            <person name="Schroeder M."/>
            <person name="Brambilla E."/>
            <person name="Klenk H.-P."/>
            <person name="Eisen J.A."/>
        </authorList>
    </citation>
    <scope>NUCLEOTIDE SEQUENCE [LARGE SCALE GENOMIC DNA]</scope>
    <source>
        <strain evidence="10 11">DSM 5069</strain>
    </source>
</reference>